<reference evidence="2" key="2">
    <citation type="submission" date="2025-09" db="UniProtKB">
        <authorList>
            <consortium name="Ensembl"/>
        </authorList>
    </citation>
    <scope>IDENTIFICATION</scope>
</reference>
<organism evidence="2 3">
    <name type="scientific">Sinocyclocheilus rhinocerous</name>
    <dbReference type="NCBI Taxonomy" id="307959"/>
    <lineage>
        <taxon>Eukaryota</taxon>
        <taxon>Metazoa</taxon>
        <taxon>Chordata</taxon>
        <taxon>Craniata</taxon>
        <taxon>Vertebrata</taxon>
        <taxon>Euteleostomi</taxon>
        <taxon>Actinopterygii</taxon>
        <taxon>Neopterygii</taxon>
        <taxon>Teleostei</taxon>
        <taxon>Ostariophysi</taxon>
        <taxon>Cypriniformes</taxon>
        <taxon>Cyprinidae</taxon>
        <taxon>Cyprininae</taxon>
        <taxon>Sinocyclocheilus</taxon>
    </lineage>
</organism>
<protein>
    <submittedName>
        <fullName evidence="2">Uncharacterized protein</fullName>
    </submittedName>
</protein>
<accession>A0A673G7W7</accession>
<evidence type="ECO:0000256" key="1">
    <source>
        <dbReference type="SAM" id="Phobius"/>
    </source>
</evidence>
<keyword evidence="3" id="KW-1185">Reference proteome</keyword>
<name>A0A673G7W7_9TELE</name>
<dbReference type="AlphaFoldDB" id="A0A673G7W7"/>
<sequence length="121" mass="13972">TAQTPLRKGRLSLSWNMRELNSPVKRTRCLEFLRRKDVSIRSLTLSVDSIGKDDCGRFVYAATRINHTKSLILQTHGVLKMVILKPKHFILPITSRFLGLIIFWSILLWSNTSVLLIFCLF</sequence>
<keyword evidence="1" id="KW-0812">Transmembrane</keyword>
<dbReference type="Ensembl" id="ENSSRHT00000008781.1">
    <property type="protein sequence ID" value="ENSSRHP00000008516.1"/>
    <property type="gene ID" value="ENSSRHG00000004925.1"/>
</dbReference>
<keyword evidence="1" id="KW-1133">Transmembrane helix</keyword>
<evidence type="ECO:0000313" key="2">
    <source>
        <dbReference type="Ensembl" id="ENSSRHP00000008516.1"/>
    </source>
</evidence>
<dbReference type="Proteomes" id="UP000472270">
    <property type="component" value="Unassembled WGS sequence"/>
</dbReference>
<feature type="transmembrane region" description="Helical" evidence="1">
    <location>
        <begin position="97"/>
        <end position="118"/>
    </location>
</feature>
<reference evidence="2" key="1">
    <citation type="submission" date="2025-08" db="UniProtKB">
        <authorList>
            <consortium name="Ensembl"/>
        </authorList>
    </citation>
    <scope>IDENTIFICATION</scope>
</reference>
<keyword evidence="1" id="KW-0472">Membrane</keyword>
<proteinExistence type="predicted"/>
<evidence type="ECO:0000313" key="3">
    <source>
        <dbReference type="Proteomes" id="UP000472270"/>
    </source>
</evidence>